<evidence type="ECO:0000256" key="4">
    <source>
        <dbReference type="ARBA" id="ARBA00022741"/>
    </source>
</evidence>
<dbReference type="CDD" id="cd00082">
    <property type="entry name" value="HisKA"/>
    <property type="match status" value="1"/>
</dbReference>
<evidence type="ECO:0000256" key="5">
    <source>
        <dbReference type="ARBA" id="ARBA00022777"/>
    </source>
</evidence>
<protein>
    <recommendedName>
        <fullName evidence="2">histidine kinase</fullName>
        <ecNumber evidence="2">2.7.13.3</ecNumber>
    </recommendedName>
</protein>
<keyword evidence="8" id="KW-0472">Membrane</keyword>
<keyword evidence="11" id="KW-1185">Reference proteome</keyword>
<accession>A0ABU5NF56</accession>
<dbReference type="SUPFAM" id="SSF47384">
    <property type="entry name" value="Homodimeric domain of signal transducing histidine kinase"/>
    <property type="match status" value="1"/>
</dbReference>
<feature type="domain" description="Signal transduction histidine kinase dimerisation/phosphoacceptor" evidence="9">
    <location>
        <begin position="91"/>
        <end position="159"/>
    </location>
</feature>
<keyword evidence="8" id="KW-0812">Transmembrane</keyword>
<keyword evidence="6" id="KW-0067">ATP-binding</keyword>
<evidence type="ECO:0000256" key="1">
    <source>
        <dbReference type="ARBA" id="ARBA00000085"/>
    </source>
</evidence>
<dbReference type="GO" id="GO:0016301">
    <property type="term" value="F:kinase activity"/>
    <property type="evidence" value="ECO:0007669"/>
    <property type="project" value="UniProtKB-KW"/>
</dbReference>
<gene>
    <name evidence="10" type="ORF">Megvenef_01773</name>
</gene>
<evidence type="ECO:0000256" key="7">
    <source>
        <dbReference type="ARBA" id="ARBA00023012"/>
    </source>
</evidence>
<dbReference type="EC" id="2.7.13.3" evidence="2"/>
<dbReference type="Proteomes" id="UP001291687">
    <property type="component" value="Unassembled WGS sequence"/>
</dbReference>
<dbReference type="Pfam" id="PF00512">
    <property type="entry name" value="HisKA"/>
    <property type="match status" value="1"/>
</dbReference>
<keyword evidence="7" id="KW-0902">Two-component regulatory system</keyword>
<organism evidence="10 11">
    <name type="scientific">Candidatus Megaera venefica</name>
    <dbReference type="NCBI Taxonomy" id="2055910"/>
    <lineage>
        <taxon>Bacteria</taxon>
        <taxon>Pseudomonadati</taxon>
        <taxon>Pseudomonadota</taxon>
        <taxon>Alphaproteobacteria</taxon>
        <taxon>Rickettsiales</taxon>
        <taxon>Rickettsiaceae</taxon>
        <taxon>Candidatus Megaera</taxon>
    </lineage>
</organism>
<dbReference type="InterPro" id="IPR050351">
    <property type="entry name" value="BphY/WalK/GraS-like"/>
</dbReference>
<keyword evidence="3" id="KW-0808">Transferase</keyword>
<evidence type="ECO:0000313" key="10">
    <source>
        <dbReference type="EMBL" id="MEA0971785.1"/>
    </source>
</evidence>
<keyword evidence="4" id="KW-0547">Nucleotide-binding</keyword>
<evidence type="ECO:0000256" key="2">
    <source>
        <dbReference type="ARBA" id="ARBA00012438"/>
    </source>
</evidence>
<dbReference type="PANTHER" id="PTHR42878">
    <property type="entry name" value="TWO-COMPONENT HISTIDINE KINASE"/>
    <property type="match status" value="1"/>
</dbReference>
<evidence type="ECO:0000256" key="6">
    <source>
        <dbReference type="ARBA" id="ARBA00022840"/>
    </source>
</evidence>
<evidence type="ECO:0000256" key="3">
    <source>
        <dbReference type="ARBA" id="ARBA00022679"/>
    </source>
</evidence>
<dbReference type="PANTHER" id="PTHR42878:SF7">
    <property type="entry name" value="SENSOR HISTIDINE KINASE GLRK"/>
    <property type="match status" value="1"/>
</dbReference>
<keyword evidence="5 10" id="KW-0418">Kinase</keyword>
<dbReference type="Gene3D" id="1.10.287.130">
    <property type="match status" value="1"/>
</dbReference>
<feature type="transmembrane region" description="Helical" evidence="8">
    <location>
        <begin position="36"/>
        <end position="57"/>
    </location>
</feature>
<dbReference type="SMART" id="SM00388">
    <property type="entry name" value="HisKA"/>
    <property type="match status" value="1"/>
</dbReference>
<evidence type="ECO:0000256" key="8">
    <source>
        <dbReference type="SAM" id="Phobius"/>
    </source>
</evidence>
<comment type="caution">
    <text evidence="10">The sequence shown here is derived from an EMBL/GenBank/DDBJ whole genome shotgun (WGS) entry which is preliminary data.</text>
</comment>
<dbReference type="InterPro" id="IPR036097">
    <property type="entry name" value="HisK_dim/P_sf"/>
</dbReference>
<evidence type="ECO:0000313" key="11">
    <source>
        <dbReference type="Proteomes" id="UP001291687"/>
    </source>
</evidence>
<comment type="catalytic activity">
    <reaction evidence="1">
        <text>ATP + protein L-histidine = ADP + protein N-phospho-L-histidine.</text>
        <dbReference type="EC" id="2.7.13.3"/>
    </reaction>
</comment>
<reference evidence="10 11" key="1">
    <citation type="submission" date="2023-03" db="EMBL/GenBank/DDBJ databases">
        <title>Host association and intracellularity evolved multiple times independently in the Rickettsiales.</title>
        <authorList>
            <person name="Castelli M."/>
            <person name="Nardi T."/>
            <person name="Gammuto L."/>
            <person name="Bellinzona G."/>
            <person name="Sabaneyeva E."/>
            <person name="Potekhin A."/>
            <person name="Serra V."/>
            <person name="Petroni G."/>
            <person name="Sassera D."/>
        </authorList>
    </citation>
    <scope>NUCLEOTIDE SEQUENCE [LARGE SCALE GENOMIC DNA]</scope>
    <source>
        <strain evidence="10 11">Sr 2-6</strain>
    </source>
</reference>
<keyword evidence="8" id="KW-1133">Transmembrane helix</keyword>
<name>A0ABU5NF56_9RICK</name>
<dbReference type="EMBL" id="JARJFB010000274">
    <property type="protein sequence ID" value="MEA0971785.1"/>
    <property type="molecule type" value="Genomic_DNA"/>
</dbReference>
<proteinExistence type="predicted"/>
<dbReference type="InterPro" id="IPR003661">
    <property type="entry name" value="HisK_dim/P_dom"/>
</dbReference>
<evidence type="ECO:0000259" key="9">
    <source>
        <dbReference type="SMART" id="SM00388"/>
    </source>
</evidence>
<feature type="transmembrane region" description="Helical" evidence="8">
    <location>
        <begin position="7"/>
        <end position="24"/>
    </location>
</feature>
<sequence length="176" mass="20538">MSWQTTLIMIVSGLSLSLFSYQFYMGNTPNIAEELYSLKLQIIYILFIISGFLLAFLKPKQEQYELTEQKAYHLGEQIYNRDEELEKLIEVKNEFLRNLEHEAHTPIVGITSMGQILFESYDKLTDNQRRKGLEEIAKSSERLSSLVNNMIDLSKLLSLNYTLDKKSLRQNSKFLI</sequence>